<protein>
    <submittedName>
        <fullName evidence="1">Uncharacterized protein</fullName>
    </submittedName>
</protein>
<dbReference type="Proteomes" id="UP000481861">
    <property type="component" value="Unassembled WGS sequence"/>
</dbReference>
<name>A0A7C8ICG5_9PLEO</name>
<proteinExistence type="predicted"/>
<keyword evidence="2" id="KW-1185">Reference proteome</keyword>
<evidence type="ECO:0000313" key="2">
    <source>
        <dbReference type="Proteomes" id="UP000481861"/>
    </source>
</evidence>
<comment type="caution">
    <text evidence="1">The sequence shown here is derived from an EMBL/GenBank/DDBJ whole genome shotgun (WGS) entry which is preliminary data.</text>
</comment>
<reference evidence="1 2" key="1">
    <citation type="submission" date="2020-01" db="EMBL/GenBank/DDBJ databases">
        <authorList>
            <consortium name="DOE Joint Genome Institute"/>
            <person name="Haridas S."/>
            <person name="Albert R."/>
            <person name="Binder M."/>
            <person name="Bloem J."/>
            <person name="Labutti K."/>
            <person name="Salamov A."/>
            <person name="Andreopoulos B."/>
            <person name="Baker S.E."/>
            <person name="Barry K."/>
            <person name="Bills G."/>
            <person name="Bluhm B.H."/>
            <person name="Cannon C."/>
            <person name="Castanera R."/>
            <person name="Culley D.E."/>
            <person name="Daum C."/>
            <person name="Ezra D."/>
            <person name="Gonzalez J.B."/>
            <person name="Henrissat B."/>
            <person name="Kuo A."/>
            <person name="Liang C."/>
            <person name="Lipzen A."/>
            <person name="Lutzoni F."/>
            <person name="Magnuson J."/>
            <person name="Mondo S."/>
            <person name="Nolan M."/>
            <person name="Ohm R."/>
            <person name="Pangilinan J."/>
            <person name="Park H.-J.H."/>
            <person name="Ramirez L."/>
            <person name="Alfaro M."/>
            <person name="Sun H."/>
            <person name="Tritt A."/>
            <person name="Yoshinaga Y."/>
            <person name="Zwiers L.-H.L."/>
            <person name="Turgeon B.G."/>
            <person name="Goodwin S.B."/>
            <person name="Spatafora J.W."/>
            <person name="Crous P.W."/>
            <person name="Grigoriev I.V."/>
        </authorList>
    </citation>
    <scope>NUCLEOTIDE SEQUENCE [LARGE SCALE GENOMIC DNA]</scope>
    <source>
        <strain evidence="1 2">CBS 611.86</strain>
    </source>
</reference>
<dbReference type="EMBL" id="JAADJZ010000003">
    <property type="protein sequence ID" value="KAF2876068.1"/>
    <property type="molecule type" value="Genomic_DNA"/>
</dbReference>
<accession>A0A7C8ICG5</accession>
<organism evidence="1 2">
    <name type="scientific">Massariosphaeria phaeospora</name>
    <dbReference type="NCBI Taxonomy" id="100035"/>
    <lineage>
        <taxon>Eukaryota</taxon>
        <taxon>Fungi</taxon>
        <taxon>Dikarya</taxon>
        <taxon>Ascomycota</taxon>
        <taxon>Pezizomycotina</taxon>
        <taxon>Dothideomycetes</taxon>
        <taxon>Pleosporomycetidae</taxon>
        <taxon>Pleosporales</taxon>
        <taxon>Pleosporales incertae sedis</taxon>
        <taxon>Massariosphaeria</taxon>
    </lineage>
</organism>
<sequence>MEAMRIPTRKPWQDSCTAQKKRIAQVVVYDPDAERAHAALLAEEGAPQEAEEACGVTWINALHNQGNDEYERWERKDLKFKRQKKALAEFNSEISKTIAAKHLYLIENKDTPHDRLTTLKKHLALSDATRQRDLIARYKGLQTPPRGRKVEE</sequence>
<dbReference type="OrthoDB" id="3781185at2759"/>
<evidence type="ECO:0000313" key="1">
    <source>
        <dbReference type="EMBL" id="KAF2876068.1"/>
    </source>
</evidence>
<dbReference type="AlphaFoldDB" id="A0A7C8ICG5"/>
<gene>
    <name evidence="1" type="ORF">BDV95DRAFT_602095</name>
</gene>